<dbReference type="PANTHER" id="PTHR23509:SF6">
    <property type="entry name" value="PHOSPHOLIPASE C1020.13C-RELATED"/>
    <property type="match status" value="1"/>
</dbReference>
<proteinExistence type="predicted"/>
<dbReference type="PANTHER" id="PTHR23509">
    <property type="entry name" value="PA-PL1 PHOSPHOLIPASE FAMILY"/>
    <property type="match status" value="1"/>
</dbReference>
<evidence type="ECO:0000259" key="1">
    <source>
        <dbReference type="PROSITE" id="PS51043"/>
    </source>
</evidence>
<dbReference type="GO" id="GO:0046872">
    <property type="term" value="F:metal ion binding"/>
    <property type="evidence" value="ECO:0007669"/>
    <property type="project" value="InterPro"/>
</dbReference>
<dbReference type="InterPro" id="IPR004177">
    <property type="entry name" value="DDHD_dom"/>
</dbReference>
<dbReference type="Proteomes" id="UP000689129">
    <property type="component" value="Unassembled WGS sequence"/>
</dbReference>
<dbReference type="InterPro" id="IPR058055">
    <property type="entry name" value="PA-PLA1"/>
</dbReference>
<gene>
    <name evidence="2" type="ORF">HYQ45_018923</name>
</gene>
<feature type="domain" description="DDHD" evidence="1">
    <location>
        <begin position="1"/>
        <end position="59"/>
    </location>
</feature>
<name>A0A8I2ZJX9_VERLO</name>
<evidence type="ECO:0000313" key="2">
    <source>
        <dbReference type="EMBL" id="KAG7133024.1"/>
    </source>
</evidence>
<dbReference type="AlphaFoldDB" id="A0A8I2ZJX9"/>
<sequence length="104" mass="11693">MKEIAERKAYLLNDNGQVDFFLRSGGGPLEIQYLNMLSAHSSYWLSRDFIRMLCVEDAYLDCTLDAMNEGKKQRLRGPVAMSLIPDAIAKMISVKWMSSVISGA</sequence>
<reference evidence="2" key="1">
    <citation type="journal article" date="2021" name="Mol. Plant Pathol.">
        <title>A 20-kb lineage-specific genomic region tames virulence in pathogenic amphidiploid Verticillium longisporum.</title>
        <authorList>
            <person name="Harting R."/>
            <person name="Starke J."/>
            <person name="Kusch H."/>
            <person name="Poggeler S."/>
            <person name="Maurus I."/>
            <person name="Schluter R."/>
            <person name="Landesfeind M."/>
            <person name="Bulla I."/>
            <person name="Nowrousian M."/>
            <person name="de Jonge R."/>
            <person name="Stahlhut G."/>
            <person name="Hoff K.J."/>
            <person name="Asshauer K.P."/>
            <person name="Thurmer A."/>
            <person name="Stanke M."/>
            <person name="Daniel R."/>
            <person name="Morgenstern B."/>
            <person name="Thomma B.P.H.J."/>
            <person name="Kronstad J.W."/>
            <person name="Braus-Stromeyer S.A."/>
            <person name="Braus G.H."/>
        </authorList>
    </citation>
    <scope>NUCLEOTIDE SEQUENCE</scope>
    <source>
        <strain evidence="2">Vl32</strain>
    </source>
</reference>
<dbReference type="GO" id="GO:0005737">
    <property type="term" value="C:cytoplasm"/>
    <property type="evidence" value="ECO:0007669"/>
    <property type="project" value="TreeGrafter"/>
</dbReference>
<evidence type="ECO:0000313" key="3">
    <source>
        <dbReference type="Proteomes" id="UP000689129"/>
    </source>
</evidence>
<comment type="caution">
    <text evidence="2">The sequence shown here is derived from an EMBL/GenBank/DDBJ whole genome shotgun (WGS) entry which is preliminary data.</text>
</comment>
<dbReference type="EMBL" id="JAEMWZ010000170">
    <property type="protein sequence ID" value="KAG7133024.1"/>
    <property type="molecule type" value="Genomic_DNA"/>
</dbReference>
<accession>A0A8I2ZJX9</accession>
<protein>
    <submittedName>
        <fullName evidence="2">Phospholipase like protein</fullName>
    </submittedName>
</protein>
<dbReference type="GO" id="GO:0004620">
    <property type="term" value="F:phospholipase activity"/>
    <property type="evidence" value="ECO:0007669"/>
    <property type="project" value="TreeGrafter"/>
</dbReference>
<dbReference type="OrthoDB" id="69269at2759"/>
<organism evidence="2 3">
    <name type="scientific">Verticillium longisporum</name>
    <name type="common">Verticillium dahliae var. longisporum</name>
    <dbReference type="NCBI Taxonomy" id="100787"/>
    <lineage>
        <taxon>Eukaryota</taxon>
        <taxon>Fungi</taxon>
        <taxon>Dikarya</taxon>
        <taxon>Ascomycota</taxon>
        <taxon>Pezizomycotina</taxon>
        <taxon>Sordariomycetes</taxon>
        <taxon>Hypocreomycetidae</taxon>
        <taxon>Glomerellales</taxon>
        <taxon>Plectosphaerellaceae</taxon>
        <taxon>Verticillium</taxon>
    </lineage>
</organism>
<dbReference type="Pfam" id="PF02862">
    <property type="entry name" value="DDHD"/>
    <property type="match status" value="1"/>
</dbReference>
<dbReference type="PROSITE" id="PS51043">
    <property type="entry name" value="DDHD"/>
    <property type="match status" value="1"/>
</dbReference>